<name>A0A2G8IAF4_PREIN</name>
<evidence type="ECO:0000313" key="3">
    <source>
        <dbReference type="EMBL" id="PIK20465.1"/>
    </source>
</evidence>
<evidence type="ECO:0000259" key="2">
    <source>
        <dbReference type="Pfam" id="PF21957"/>
    </source>
</evidence>
<dbReference type="AlphaFoldDB" id="A0A2G8IAF4"/>
<feature type="domain" description="DUF6371" evidence="1">
    <location>
        <begin position="120"/>
        <end position="270"/>
    </location>
</feature>
<accession>A0A2G8IAF4</accession>
<dbReference type="RefSeq" id="WP_099835557.1">
    <property type="nucleotide sequence ID" value="NZ_PEKN01000001.1"/>
</dbReference>
<evidence type="ECO:0000259" key="1">
    <source>
        <dbReference type="Pfam" id="PF19898"/>
    </source>
</evidence>
<organism evidence="3 4">
    <name type="scientific">Prevotella intermedia</name>
    <dbReference type="NCBI Taxonomy" id="28131"/>
    <lineage>
        <taxon>Bacteria</taxon>
        <taxon>Pseudomonadati</taxon>
        <taxon>Bacteroidota</taxon>
        <taxon>Bacteroidia</taxon>
        <taxon>Bacteroidales</taxon>
        <taxon>Prevotellaceae</taxon>
        <taxon>Prevotella</taxon>
    </lineage>
</organism>
<feature type="domain" description="Zinc beta-ribbon finger putative" evidence="2">
    <location>
        <begin position="4"/>
        <end position="70"/>
    </location>
</feature>
<dbReference type="NCBIfam" id="NF040506">
    <property type="entry name" value="PG0870_Nterm"/>
    <property type="match status" value="1"/>
</dbReference>
<sequence>MNQYRFHLKKYDTSRRNNKLTCPKCGKRNCFVKYVDEEGIIIFPDYVGRCDHEDACGYHYTPKDYFHDNPDVKPDAKDNDGIIDNPHISRNHDIVNTEPVAPSFISEELMRKSLSHYEINPLHRYLCKTIGSNATNRQFERYCVGTSNKWNGSTVFWQIDVDNNIRGGKVMAYNPQNGHRIKEPQTYVSWVHSLLKLSNYNLKQCLFGEHLLNSHPTTPIMLVESEKTCLIASHFMPDFLWLATGGKNGCFNEDALQVLRGRDVILMPDLGATEKWQVKSDMLKPICHSVMVSDVLEKTATDEQCMAGLDIADFLLMQETKQMLLARMIELNPALQKLIDALELEIVEDDS</sequence>
<evidence type="ECO:0008006" key="5">
    <source>
        <dbReference type="Google" id="ProtNLM"/>
    </source>
</evidence>
<dbReference type="InterPro" id="IPR047731">
    <property type="entry name" value="Zinc_ribbon_put"/>
</dbReference>
<dbReference type="Pfam" id="PF19898">
    <property type="entry name" value="DUF6371"/>
    <property type="match status" value="1"/>
</dbReference>
<dbReference type="InterPro" id="IPR045951">
    <property type="entry name" value="DUF6371"/>
</dbReference>
<dbReference type="EMBL" id="PEKN01000001">
    <property type="protein sequence ID" value="PIK20465.1"/>
    <property type="molecule type" value="Genomic_DNA"/>
</dbReference>
<reference evidence="3 4" key="1">
    <citation type="submission" date="2017-11" db="EMBL/GenBank/DDBJ databases">
        <title>Genome sequencing of Prevotella intermedia KCOM 1653.</title>
        <authorList>
            <person name="Kook J.-K."/>
            <person name="Park S.-N."/>
            <person name="Lim Y.K."/>
        </authorList>
    </citation>
    <scope>NUCLEOTIDE SEQUENCE [LARGE SCALE GENOMIC DNA]</scope>
    <source>
        <strain evidence="3 4">KCOM 1653</strain>
    </source>
</reference>
<evidence type="ECO:0000313" key="4">
    <source>
        <dbReference type="Proteomes" id="UP000230046"/>
    </source>
</evidence>
<comment type="caution">
    <text evidence="3">The sequence shown here is derived from an EMBL/GenBank/DDBJ whole genome shotgun (WGS) entry which is preliminary data.</text>
</comment>
<dbReference type="Proteomes" id="UP000230046">
    <property type="component" value="Unassembled WGS sequence"/>
</dbReference>
<proteinExistence type="predicted"/>
<protein>
    <recommendedName>
        <fullName evidence="5">Topoisomerase</fullName>
    </recommendedName>
</protein>
<dbReference type="Pfam" id="PF21957">
    <property type="entry name" value="Zn_ribbon_16"/>
    <property type="match status" value="1"/>
</dbReference>
<gene>
    <name evidence="3" type="ORF">CTI18_03530</name>
</gene>